<protein>
    <submittedName>
        <fullName evidence="2">Uncharacterized protein</fullName>
    </submittedName>
</protein>
<feature type="region of interest" description="Disordered" evidence="1">
    <location>
        <begin position="22"/>
        <end position="62"/>
    </location>
</feature>
<accession>A0A2T5GDD6</accession>
<proteinExistence type="predicted"/>
<dbReference type="Proteomes" id="UP000244180">
    <property type="component" value="Unassembled WGS sequence"/>
</dbReference>
<dbReference type="EMBL" id="PEBV01000005">
    <property type="protein sequence ID" value="PTQ54199.1"/>
    <property type="molecule type" value="Genomic_DNA"/>
</dbReference>
<comment type="caution">
    <text evidence="2">The sequence shown here is derived from an EMBL/GenBank/DDBJ whole genome shotgun (WGS) entry which is preliminary data.</text>
</comment>
<dbReference type="AlphaFoldDB" id="A0A2T5GDD6"/>
<evidence type="ECO:0000313" key="3">
    <source>
        <dbReference type="Proteomes" id="UP000244180"/>
    </source>
</evidence>
<feature type="compositionally biased region" description="Basic and acidic residues" evidence="1">
    <location>
        <begin position="22"/>
        <end position="35"/>
    </location>
</feature>
<sequence length="87" mass="9777">MPRPINTHTGIGLVQTKIIGETRDVSSRVSPEKGRGARKRGRGGVRIDPAPRRAARKSATENRPIVRSVLQIVYRTRRLHPRNSFRG</sequence>
<gene>
    <name evidence="2" type="ORF">HSCHL_0478</name>
</gene>
<evidence type="ECO:0000313" key="2">
    <source>
        <dbReference type="EMBL" id="PTQ54199.1"/>
    </source>
</evidence>
<name>A0A2T5GDD6_HYDSH</name>
<organism evidence="2 3">
    <name type="scientific">Hydrogenibacillus schlegelii</name>
    <name type="common">Bacillus schlegelii</name>
    <dbReference type="NCBI Taxonomy" id="1484"/>
    <lineage>
        <taxon>Bacteria</taxon>
        <taxon>Bacillati</taxon>
        <taxon>Bacillota</taxon>
        <taxon>Bacilli</taxon>
        <taxon>Bacillales</taxon>
        <taxon>Bacillales Family X. Incertae Sedis</taxon>
        <taxon>Hydrogenibacillus</taxon>
    </lineage>
</organism>
<reference evidence="2 3" key="1">
    <citation type="submission" date="2017-08" db="EMBL/GenBank/DDBJ databases">
        <title>Burning lignite coal seam in the remote Altai Mountains harbors a hydrogen-driven thermophilic microbial community.</title>
        <authorList>
            <person name="Kadnikov V.V."/>
            <person name="Mardanov A.V."/>
            <person name="Ivasenko D."/>
            <person name="Beletsky A.V."/>
            <person name="Karnachuk O.V."/>
            <person name="Ravin N.V."/>
        </authorList>
    </citation>
    <scope>NUCLEOTIDE SEQUENCE [LARGE SCALE GENOMIC DNA]</scope>
    <source>
        <strain evidence="2">AL33</strain>
    </source>
</reference>
<evidence type="ECO:0000256" key="1">
    <source>
        <dbReference type="SAM" id="MobiDB-lite"/>
    </source>
</evidence>